<dbReference type="PANTHER" id="PTHR47234">
    <property type="match status" value="1"/>
</dbReference>
<proteinExistence type="inferred from homology"/>
<gene>
    <name evidence="13" type="ORF">PYV00_22540</name>
</gene>
<dbReference type="PANTHER" id="PTHR47234:SF3">
    <property type="entry name" value="SECRETIN_TONB SHORT N-TERMINAL DOMAIN-CONTAINING PROTEIN"/>
    <property type="match status" value="1"/>
</dbReference>
<keyword evidence="5 9" id="KW-0798">TonB box</keyword>
<evidence type="ECO:0000256" key="9">
    <source>
        <dbReference type="RuleBase" id="RU003357"/>
    </source>
</evidence>
<feature type="domain" description="TonB-dependent receptor plug" evidence="12">
    <location>
        <begin position="57"/>
        <end position="174"/>
    </location>
</feature>
<evidence type="ECO:0000256" key="1">
    <source>
        <dbReference type="ARBA" id="ARBA00004571"/>
    </source>
</evidence>
<feature type="signal peptide" evidence="10">
    <location>
        <begin position="1"/>
        <end position="24"/>
    </location>
</feature>
<protein>
    <submittedName>
        <fullName evidence="13">TonB-dependent receptor</fullName>
    </submittedName>
</protein>
<keyword evidence="7 8" id="KW-0998">Cell outer membrane</keyword>
<evidence type="ECO:0000256" key="4">
    <source>
        <dbReference type="ARBA" id="ARBA00022692"/>
    </source>
</evidence>
<feature type="domain" description="TonB-dependent receptor-like beta-barrel" evidence="11">
    <location>
        <begin position="372"/>
        <end position="920"/>
    </location>
</feature>
<dbReference type="SUPFAM" id="SSF56935">
    <property type="entry name" value="Porins"/>
    <property type="match status" value="1"/>
</dbReference>
<comment type="subcellular location">
    <subcellularLocation>
        <location evidence="1 8">Cell outer membrane</location>
        <topology evidence="1 8">Multi-pass membrane protein</topology>
    </subcellularLocation>
</comment>
<keyword evidence="3 8" id="KW-1134">Transmembrane beta strand</keyword>
<evidence type="ECO:0000256" key="10">
    <source>
        <dbReference type="SAM" id="SignalP"/>
    </source>
</evidence>
<dbReference type="Proteomes" id="UP001216253">
    <property type="component" value="Unassembled WGS sequence"/>
</dbReference>
<dbReference type="InterPro" id="IPR012910">
    <property type="entry name" value="Plug_dom"/>
</dbReference>
<evidence type="ECO:0000256" key="2">
    <source>
        <dbReference type="ARBA" id="ARBA00022448"/>
    </source>
</evidence>
<name>A0ABT5WX50_9SPHN</name>
<evidence type="ECO:0000256" key="3">
    <source>
        <dbReference type="ARBA" id="ARBA00022452"/>
    </source>
</evidence>
<dbReference type="Pfam" id="PF00593">
    <property type="entry name" value="TonB_dep_Rec_b-barrel"/>
    <property type="match status" value="1"/>
</dbReference>
<evidence type="ECO:0000313" key="14">
    <source>
        <dbReference type="Proteomes" id="UP001216253"/>
    </source>
</evidence>
<keyword evidence="6 8" id="KW-0472">Membrane</keyword>
<reference evidence="13 14" key="1">
    <citation type="submission" date="2023-03" db="EMBL/GenBank/DDBJ databases">
        <title>NovoSphingobium album sp. nov. isolated from polycyclic aromatic hydrocarbons- and heavy-metal polluted soil.</title>
        <authorList>
            <person name="Liu Z."/>
            <person name="Wang K."/>
        </authorList>
    </citation>
    <scope>NUCLEOTIDE SEQUENCE [LARGE SCALE GENOMIC DNA]</scope>
    <source>
        <strain evidence="13 14">H3SJ31-1</strain>
    </source>
</reference>
<sequence>MTTFKTLLLAGLASSALAISTASAQDIPPPDAASPKDEPQDADGIVVTGSRIARPELESPMPVSVTKMEDSFNLGIINAYDALRRDPALGNGLDSSVGCVDCNTGTDTGLGALNLRNLGVNRTLTLVDGQRRVSVLAGASAVDPNMIPVGMIDRFEVVTGGAAAVYGADAVTGAVNIITKKSIEGLNLRVTGGIAEKGDATRFMASLATGGKFADDRGSFAIGGTYSGTNPFFFKDRIGIGNQLAYVANPKNTGPNDGIPDNIVSHNFRYIYLDWKPSIWINNANYNNAEFYIENGGLRRAQYDTQWVYAQTSNGDGGDGRSLIDVGQFQARTRTASLMGRLNYKLTDTIEYGANFSYAHVDWQSDSLYFRVDNRSANYPKANFENPYTPQAVRDFMTENGLTEIGVRRAYDNFPVKVLNREQEDVTIAQNISGKLGSKLNWQAFWQYGRARLDAISRNNVAYSLWINAIDVVADANGNPMCRSAAARADGCLPINVFSTDAVDPAVYKYFQRDRHEIKINTQEIYGGNINGQIFSLPYGDVSIAAGIEHRKDAIDTKDDPAAYLITSGSEPPHPNVKASMNVTEFYGEVVVPVLKDIPFIKSLEVEGAYRYSDYSTFGGTEAWKGGVTWSPVDWLTFRGVRSRSVRAPNFSELYTPQSQAGAGTTPDACDVQRYNLTPTRAANCKALGINTPLPLNFDTYIVSGGNPDLQPEVSNSLTLGAIFQPRFIPGLDVTADYWDIDIKNVIASFSNTKTIELCVDLPTIDNAFCDAVVRRPTDHSVDYVKSVLINASRQRARGIDFGLDYHRPLGAGTLSLAFKGTYLISNLLESTPGIVAGNVRYDGDSGNPRFRATLLTAYHIGKFGVSFDTQFRSATNVNVNSTSDEQYDDYSIPAYVLNNLALQFDITDEYQIGFGVNNIFGVKAPNYPGTYASTIFDQVGRYFYGSISLKL</sequence>
<dbReference type="InterPro" id="IPR000531">
    <property type="entry name" value="Beta-barrel_TonB"/>
</dbReference>
<keyword evidence="13" id="KW-0675">Receptor</keyword>
<dbReference type="Gene3D" id="2.170.130.10">
    <property type="entry name" value="TonB-dependent receptor, plug domain"/>
    <property type="match status" value="1"/>
</dbReference>
<feature type="chain" id="PRO_5047412767" evidence="10">
    <location>
        <begin position="25"/>
        <end position="952"/>
    </location>
</feature>
<organism evidence="13 14">
    <name type="scientific">Novosphingobium album</name>
    <name type="common">ex Liu et al. 2023</name>
    <dbReference type="NCBI Taxonomy" id="3031130"/>
    <lineage>
        <taxon>Bacteria</taxon>
        <taxon>Pseudomonadati</taxon>
        <taxon>Pseudomonadota</taxon>
        <taxon>Alphaproteobacteria</taxon>
        <taxon>Sphingomonadales</taxon>
        <taxon>Sphingomonadaceae</taxon>
        <taxon>Novosphingobium</taxon>
    </lineage>
</organism>
<keyword evidence="4 8" id="KW-0812">Transmembrane</keyword>
<evidence type="ECO:0000259" key="12">
    <source>
        <dbReference type="Pfam" id="PF07715"/>
    </source>
</evidence>
<dbReference type="InterPro" id="IPR036942">
    <property type="entry name" value="Beta-barrel_TonB_sf"/>
</dbReference>
<evidence type="ECO:0000256" key="8">
    <source>
        <dbReference type="PROSITE-ProRule" id="PRU01360"/>
    </source>
</evidence>
<dbReference type="Gene3D" id="2.40.170.20">
    <property type="entry name" value="TonB-dependent receptor, beta-barrel domain"/>
    <property type="match status" value="1"/>
</dbReference>
<evidence type="ECO:0000259" key="11">
    <source>
        <dbReference type="Pfam" id="PF00593"/>
    </source>
</evidence>
<dbReference type="InterPro" id="IPR039426">
    <property type="entry name" value="TonB-dep_rcpt-like"/>
</dbReference>
<comment type="caution">
    <text evidence="13">The sequence shown here is derived from an EMBL/GenBank/DDBJ whole genome shotgun (WGS) entry which is preliminary data.</text>
</comment>
<dbReference type="PROSITE" id="PS52016">
    <property type="entry name" value="TONB_DEPENDENT_REC_3"/>
    <property type="match status" value="1"/>
</dbReference>
<evidence type="ECO:0000313" key="13">
    <source>
        <dbReference type="EMBL" id="MDE8654480.1"/>
    </source>
</evidence>
<evidence type="ECO:0000256" key="7">
    <source>
        <dbReference type="ARBA" id="ARBA00023237"/>
    </source>
</evidence>
<evidence type="ECO:0000256" key="6">
    <source>
        <dbReference type="ARBA" id="ARBA00023136"/>
    </source>
</evidence>
<evidence type="ECO:0000256" key="5">
    <source>
        <dbReference type="ARBA" id="ARBA00023077"/>
    </source>
</evidence>
<dbReference type="EMBL" id="JARESE010000083">
    <property type="protein sequence ID" value="MDE8654480.1"/>
    <property type="molecule type" value="Genomic_DNA"/>
</dbReference>
<keyword evidence="14" id="KW-1185">Reference proteome</keyword>
<accession>A0ABT5WX50</accession>
<comment type="similarity">
    <text evidence="8 9">Belongs to the TonB-dependent receptor family.</text>
</comment>
<keyword evidence="2 8" id="KW-0813">Transport</keyword>
<dbReference type="InterPro" id="IPR037066">
    <property type="entry name" value="Plug_dom_sf"/>
</dbReference>
<dbReference type="Pfam" id="PF07715">
    <property type="entry name" value="Plug"/>
    <property type="match status" value="1"/>
</dbReference>
<dbReference type="RefSeq" id="WP_275230591.1">
    <property type="nucleotide sequence ID" value="NZ_JARESE010000083.1"/>
</dbReference>
<keyword evidence="10" id="KW-0732">Signal</keyword>